<dbReference type="GO" id="GO:0006355">
    <property type="term" value="P:regulation of DNA-templated transcription"/>
    <property type="evidence" value="ECO:0007669"/>
    <property type="project" value="InterPro"/>
</dbReference>
<evidence type="ECO:0000259" key="5">
    <source>
        <dbReference type="PROSITE" id="PS50112"/>
    </source>
</evidence>
<dbReference type="SUPFAM" id="SSF55785">
    <property type="entry name" value="PYP-like sensor domain (PAS domain)"/>
    <property type="match status" value="1"/>
</dbReference>
<dbReference type="InterPro" id="IPR035965">
    <property type="entry name" value="PAS-like_dom_sf"/>
</dbReference>
<dbReference type="InterPro" id="IPR000014">
    <property type="entry name" value="PAS"/>
</dbReference>
<dbReference type="SUPFAM" id="SSF46894">
    <property type="entry name" value="C-terminal effector domain of the bipartite response regulators"/>
    <property type="match status" value="1"/>
</dbReference>
<dbReference type="GO" id="GO:0003677">
    <property type="term" value="F:DNA binding"/>
    <property type="evidence" value="ECO:0007669"/>
    <property type="project" value="UniProtKB-KW"/>
</dbReference>
<dbReference type="Pfam" id="PF00196">
    <property type="entry name" value="GerE"/>
    <property type="match status" value="1"/>
</dbReference>
<evidence type="ECO:0000259" key="4">
    <source>
        <dbReference type="PROSITE" id="PS50043"/>
    </source>
</evidence>
<evidence type="ECO:0000313" key="6">
    <source>
        <dbReference type="EMBL" id="PSR29133.1"/>
    </source>
</evidence>
<feature type="domain" description="HTH luxR-type" evidence="4">
    <location>
        <begin position="142"/>
        <end position="207"/>
    </location>
</feature>
<proteinExistence type="predicted"/>
<gene>
    <name evidence="6" type="ORF">C7B43_08990</name>
</gene>
<comment type="caution">
    <text evidence="6">The sequence shown here is derived from an EMBL/GenBank/DDBJ whole genome shotgun (WGS) entry which is preliminary data.</text>
</comment>
<dbReference type="PANTHER" id="PTHR44688:SF16">
    <property type="entry name" value="DNA-BINDING TRANSCRIPTIONAL ACTIVATOR DEVR_DOSR"/>
    <property type="match status" value="1"/>
</dbReference>
<dbReference type="InterPro" id="IPR000792">
    <property type="entry name" value="Tscrpt_reg_LuxR_C"/>
</dbReference>
<dbReference type="CDD" id="cd06170">
    <property type="entry name" value="LuxR_C_like"/>
    <property type="match status" value="1"/>
</dbReference>
<accession>A0A2T2X3P8</accession>
<feature type="domain" description="PAS" evidence="5">
    <location>
        <begin position="9"/>
        <end position="64"/>
    </location>
</feature>
<name>A0A2T2X3P8_9FIRM</name>
<dbReference type="InterPro" id="IPR036388">
    <property type="entry name" value="WH-like_DNA-bd_sf"/>
</dbReference>
<reference evidence="6 7" key="1">
    <citation type="journal article" date="2014" name="BMC Genomics">
        <title>Comparison of environmental and isolate Sulfobacillus genomes reveals diverse carbon, sulfur, nitrogen, and hydrogen metabolisms.</title>
        <authorList>
            <person name="Justice N.B."/>
            <person name="Norman A."/>
            <person name="Brown C.T."/>
            <person name="Singh A."/>
            <person name="Thomas B.C."/>
            <person name="Banfield J.F."/>
        </authorList>
    </citation>
    <scope>NUCLEOTIDE SEQUENCE [LARGE SCALE GENOMIC DNA]</scope>
    <source>
        <strain evidence="6">AMDSBA1</strain>
    </source>
</reference>
<evidence type="ECO:0000256" key="1">
    <source>
        <dbReference type="ARBA" id="ARBA00023015"/>
    </source>
</evidence>
<dbReference type="Gene3D" id="1.10.10.10">
    <property type="entry name" value="Winged helix-like DNA-binding domain superfamily/Winged helix DNA-binding domain"/>
    <property type="match status" value="1"/>
</dbReference>
<dbReference type="Proteomes" id="UP000242699">
    <property type="component" value="Unassembled WGS sequence"/>
</dbReference>
<dbReference type="CDD" id="cd00130">
    <property type="entry name" value="PAS"/>
    <property type="match status" value="1"/>
</dbReference>
<dbReference type="Pfam" id="PF13426">
    <property type="entry name" value="PAS_9"/>
    <property type="match status" value="1"/>
</dbReference>
<evidence type="ECO:0008006" key="8">
    <source>
        <dbReference type="Google" id="ProtNLM"/>
    </source>
</evidence>
<evidence type="ECO:0000313" key="7">
    <source>
        <dbReference type="Proteomes" id="UP000242699"/>
    </source>
</evidence>
<dbReference type="PROSITE" id="PS00622">
    <property type="entry name" value="HTH_LUXR_1"/>
    <property type="match status" value="1"/>
</dbReference>
<evidence type="ECO:0000256" key="2">
    <source>
        <dbReference type="ARBA" id="ARBA00023125"/>
    </source>
</evidence>
<organism evidence="6 7">
    <name type="scientific">Sulfobacillus benefaciens</name>
    <dbReference type="NCBI Taxonomy" id="453960"/>
    <lineage>
        <taxon>Bacteria</taxon>
        <taxon>Bacillati</taxon>
        <taxon>Bacillota</taxon>
        <taxon>Clostridia</taxon>
        <taxon>Eubacteriales</taxon>
        <taxon>Clostridiales Family XVII. Incertae Sedis</taxon>
        <taxon>Sulfobacillus</taxon>
    </lineage>
</organism>
<dbReference type="Gene3D" id="3.30.450.20">
    <property type="entry name" value="PAS domain"/>
    <property type="match status" value="1"/>
</dbReference>
<keyword evidence="3" id="KW-0804">Transcription</keyword>
<sequence>MQDPEPRIPFAMFESMFDKTTIAVMGVNPAGRIMLWNSAAMNLFGQDAAQALDRHCYELTQGHDARGNLLCYPNCSVLRMLHLNQIPNDYILRSRDKDGNELLLNVSTLTVDTDSYPLCLHLFHDVRWITEAVQAASDISPKEVPSVSLTARELQILSLMAECHDSHDIANLLHISYATVRNHVQNILDKLGVHSRVEAVVVALQEGLVKKEPCSDKAEHTNKAPFVRR</sequence>
<protein>
    <recommendedName>
        <fullName evidence="8">HTH luxR-type domain-containing protein</fullName>
    </recommendedName>
</protein>
<keyword evidence="1" id="KW-0805">Transcription regulation</keyword>
<dbReference type="NCBIfam" id="TIGR00229">
    <property type="entry name" value="sensory_box"/>
    <property type="match status" value="1"/>
</dbReference>
<dbReference type="PRINTS" id="PR00038">
    <property type="entry name" value="HTHLUXR"/>
</dbReference>
<dbReference type="InterPro" id="IPR016032">
    <property type="entry name" value="Sig_transdc_resp-reg_C-effctor"/>
</dbReference>
<dbReference type="PANTHER" id="PTHR44688">
    <property type="entry name" value="DNA-BINDING TRANSCRIPTIONAL ACTIVATOR DEVR_DOSR"/>
    <property type="match status" value="1"/>
</dbReference>
<dbReference type="PROSITE" id="PS50112">
    <property type="entry name" value="PAS"/>
    <property type="match status" value="1"/>
</dbReference>
<keyword evidence="2" id="KW-0238">DNA-binding</keyword>
<dbReference type="SMART" id="SM00421">
    <property type="entry name" value="HTH_LUXR"/>
    <property type="match status" value="1"/>
</dbReference>
<dbReference type="PROSITE" id="PS50043">
    <property type="entry name" value="HTH_LUXR_2"/>
    <property type="match status" value="1"/>
</dbReference>
<evidence type="ECO:0000256" key="3">
    <source>
        <dbReference type="ARBA" id="ARBA00023163"/>
    </source>
</evidence>
<dbReference type="AlphaFoldDB" id="A0A2T2X3P8"/>
<dbReference type="EMBL" id="PXYT01000017">
    <property type="protein sequence ID" value="PSR29133.1"/>
    <property type="molecule type" value="Genomic_DNA"/>
</dbReference>
<dbReference type="SMART" id="SM00091">
    <property type="entry name" value="PAS"/>
    <property type="match status" value="1"/>
</dbReference>